<organism evidence="2 3">
    <name type="scientific">Hirschia baltica (strain ATCC 49814 / DSM 5838 / IFAM 1418)</name>
    <dbReference type="NCBI Taxonomy" id="582402"/>
    <lineage>
        <taxon>Bacteria</taxon>
        <taxon>Pseudomonadati</taxon>
        <taxon>Pseudomonadota</taxon>
        <taxon>Alphaproteobacteria</taxon>
        <taxon>Hyphomonadales</taxon>
        <taxon>Hyphomonadaceae</taxon>
        <taxon>Hirschia</taxon>
    </lineage>
</organism>
<dbReference type="STRING" id="582402.Hbal_0683"/>
<gene>
    <name evidence="2" type="ordered locus">Hbal_0683</name>
</gene>
<name>C6XP96_HIRBI</name>
<dbReference type="eggNOG" id="COG5419">
    <property type="taxonomic scope" value="Bacteria"/>
</dbReference>
<evidence type="ECO:0000259" key="1">
    <source>
        <dbReference type="Pfam" id="PF10074"/>
    </source>
</evidence>
<dbReference type="Pfam" id="PF10074">
    <property type="entry name" value="RovC_DNA-bd"/>
    <property type="match status" value="1"/>
</dbReference>
<dbReference type="OrthoDB" id="9800831at2"/>
<dbReference type="RefSeq" id="WP_015826532.1">
    <property type="nucleotide sequence ID" value="NC_012982.1"/>
</dbReference>
<keyword evidence="3" id="KW-1185">Reference proteome</keyword>
<protein>
    <recommendedName>
        <fullName evidence="1">T6SS Transcription factor RovC-like DNA binding domain-containing protein</fullName>
    </recommendedName>
</protein>
<dbReference type="HOGENOM" id="CLU_071510_0_0_5"/>
<sequence>MKSVWQLDKSKYNDLLNLPYSGWAWEFKRRDPELIKAYTAGNSVRPNYKLNSEGIGIFSLPAPCKTAESFGLHFLPNPKLSALQTMPFWLPEIMQFNFDASVELLNNPKHKGSVLHWHDIPGDKQILFSPLRRTKLSVNTNSYSTQIAIEADSTSVLDTKYLALKMGEKHLKQENINYLKEFSTHCQGHDIAHKYQRGYFPNTLIQALIALDGSLNKATQREISSALFGKKQTKFDWDNSIYSLKSRARRLISKGRDLMKYNYIQLL</sequence>
<proteinExistence type="predicted"/>
<dbReference type="EMBL" id="CP001678">
    <property type="protein sequence ID" value="ACT58382.1"/>
    <property type="molecule type" value="Genomic_DNA"/>
</dbReference>
<dbReference type="InterPro" id="IPR018754">
    <property type="entry name" value="RovC-like_DNA-bd"/>
</dbReference>
<evidence type="ECO:0000313" key="2">
    <source>
        <dbReference type="EMBL" id="ACT58382.1"/>
    </source>
</evidence>
<dbReference type="AlphaFoldDB" id="C6XP96"/>
<dbReference type="KEGG" id="hba:Hbal_0683"/>
<feature type="domain" description="T6SS Transcription factor RovC-like DNA binding" evidence="1">
    <location>
        <begin position="201"/>
        <end position="267"/>
    </location>
</feature>
<reference evidence="3" key="1">
    <citation type="journal article" date="2011" name="J. Bacteriol.">
        <title>Genome sequences of eight morphologically diverse alphaproteobacteria.</title>
        <authorList>
            <consortium name="US DOE Joint Genome Institute"/>
            <person name="Brown P.J."/>
            <person name="Kysela D.T."/>
            <person name="Buechlein A."/>
            <person name="Hemmerich C."/>
            <person name="Brun Y.V."/>
        </authorList>
    </citation>
    <scope>NUCLEOTIDE SEQUENCE [LARGE SCALE GENOMIC DNA]</scope>
    <source>
        <strain evidence="3">ATCC 49814 / DSM 5838 / IFAM 1418</strain>
    </source>
</reference>
<dbReference type="Proteomes" id="UP000002745">
    <property type="component" value="Chromosome"/>
</dbReference>
<accession>C6XP96</accession>
<evidence type="ECO:0000313" key="3">
    <source>
        <dbReference type="Proteomes" id="UP000002745"/>
    </source>
</evidence>